<evidence type="ECO:0000256" key="1">
    <source>
        <dbReference type="SAM" id="MobiDB-lite"/>
    </source>
</evidence>
<dbReference type="EMBL" id="JADQDN010000001">
    <property type="protein sequence ID" value="MBF9194430.1"/>
    <property type="molecule type" value="Genomic_DNA"/>
</dbReference>
<dbReference type="Proteomes" id="UP000611708">
    <property type="component" value="Unassembled WGS sequence"/>
</dbReference>
<proteinExistence type="predicted"/>
<dbReference type="InterPro" id="IPR051686">
    <property type="entry name" value="Lipoprotein_DolP"/>
</dbReference>
<protein>
    <submittedName>
        <fullName evidence="3">BON domain-containing protein</fullName>
    </submittedName>
</protein>
<feature type="compositionally biased region" description="Low complexity" evidence="1">
    <location>
        <begin position="42"/>
        <end position="57"/>
    </location>
</feature>
<dbReference type="SMART" id="SM00749">
    <property type="entry name" value="BON"/>
    <property type="match status" value="1"/>
</dbReference>
<name>A0ABS0HLS5_9HYPH</name>
<feature type="compositionally biased region" description="Basic and acidic residues" evidence="1">
    <location>
        <begin position="98"/>
        <end position="117"/>
    </location>
</feature>
<dbReference type="NCBIfam" id="NF033157">
    <property type="entry name" value="SWFGD_domain"/>
    <property type="match status" value="1"/>
</dbReference>
<evidence type="ECO:0000313" key="3">
    <source>
        <dbReference type="EMBL" id="MBF9194430.1"/>
    </source>
</evidence>
<dbReference type="Gene3D" id="3.30.1340.30">
    <property type="match status" value="1"/>
</dbReference>
<evidence type="ECO:0000313" key="4">
    <source>
        <dbReference type="Proteomes" id="UP000611708"/>
    </source>
</evidence>
<feature type="region of interest" description="Disordered" evidence="1">
    <location>
        <begin position="1"/>
        <end position="178"/>
    </location>
</feature>
<dbReference type="PANTHER" id="PTHR34606">
    <property type="entry name" value="BON DOMAIN-CONTAINING PROTEIN"/>
    <property type="match status" value="1"/>
</dbReference>
<keyword evidence="4" id="KW-1185">Reference proteome</keyword>
<dbReference type="InterPro" id="IPR047800">
    <property type="entry name" value="SWFGD_dom"/>
</dbReference>
<reference evidence="3 4" key="1">
    <citation type="submission" date="2020-11" db="EMBL/GenBank/DDBJ databases">
        <authorList>
            <person name="Kim M.K."/>
        </authorList>
    </citation>
    <scope>NUCLEOTIDE SEQUENCE [LARGE SCALE GENOMIC DNA]</scope>
    <source>
        <strain evidence="3 4">BT290</strain>
    </source>
</reference>
<feature type="compositionally biased region" description="Basic and acidic residues" evidence="1">
    <location>
        <begin position="203"/>
        <end position="215"/>
    </location>
</feature>
<sequence length="340" mass="37057">MVLNTPPSQCDRDRTVQAEREKQPSGGFPAQEQTFVPHVGCAEAGPRAARTTAGRSALMANDRNRYGNQGSGWSEREDDGYIARRGFGNRSAGYDRGTGSDRRSDEGYGRDRERDFGDSAGYGTGGSALDWHDVVGEERGQGRPLFDTDRRHDQDRFGQDRYGRDRSGSESFGRGSRDYNEERGFLERAGDEVRSWFGDDDAERRRDRDMREAGQHRGRGPKGYQRSDARILEDVNDRLTEDPHIDASEIDVRVENREVTLSGTVNSRFEKRHAEDIAEAVSGVTHVQNNLRIQQAADAGITGTMISGAGAAGAGSTGTPATGTATSSSRRTGGTSGSGV</sequence>
<dbReference type="PANTHER" id="PTHR34606:SF15">
    <property type="entry name" value="BON DOMAIN-CONTAINING PROTEIN"/>
    <property type="match status" value="1"/>
</dbReference>
<gene>
    <name evidence="3" type="ORF">I2H36_00125</name>
</gene>
<accession>A0ABS0HLS5</accession>
<feature type="region of interest" description="Disordered" evidence="1">
    <location>
        <begin position="305"/>
        <end position="340"/>
    </location>
</feature>
<evidence type="ECO:0000259" key="2">
    <source>
        <dbReference type="PROSITE" id="PS50914"/>
    </source>
</evidence>
<comment type="caution">
    <text evidence="3">The sequence shown here is derived from an EMBL/GenBank/DDBJ whole genome shotgun (WGS) entry which is preliminary data.</text>
</comment>
<dbReference type="Pfam" id="PF04972">
    <property type="entry name" value="BON"/>
    <property type="match status" value="1"/>
</dbReference>
<feature type="region of interest" description="Disordered" evidence="1">
    <location>
        <begin position="203"/>
        <end position="229"/>
    </location>
</feature>
<dbReference type="InterPro" id="IPR007055">
    <property type="entry name" value="BON_dom"/>
</dbReference>
<feature type="compositionally biased region" description="Low complexity" evidence="1">
    <location>
        <begin position="317"/>
        <end position="333"/>
    </location>
</feature>
<feature type="domain" description="BON" evidence="2">
    <location>
        <begin position="227"/>
        <end position="295"/>
    </location>
</feature>
<organism evidence="3 4">
    <name type="scientific">Microvirga terrestris</name>
    <dbReference type="NCBI Taxonomy" id="2791024"/>
    <lineage>
        <taxon>Bacteria</taxon>
        <taxon>Pseudomonadati</taxon>
        <taxon>Pseudomonadota</taxon>
        <taxon>Alphaproteobacteria</taxon>
        <taxon>Hyphomicrobiales</taxon>
        <taxon>Methylobacteriaceae</taxon>
        <taxon>Microvirga</taxon>
    </lineage>
</organism>
<dbReference type="InterPro" id="IPR014004">
    <property type="entry name" value="Transpt-assoc_nodulatn_dom_bac"/>
</dbReference>
<dbReference type="PROSITE" id="PS50914">
    <property type="entry name" value="BON"/>
    <property type="match status" value="1"/>
</dbReference>
<feature type="compositionally biased region" description="Basic and acidic residues" evidence="1">
    <location>
        <begin position="10"/>
        <end position="23"/>
    </location>
</feature>
<feature type="compositionally biased region" description="Basic and acidic residues" evidence="1">
    <location>
        <begin position="130"/>
        <end position="168"/>
    </location>
</feature>